<evidence type="ECO:0000313" key="5">
    <source>
        <dbReference type="Proteomes" id="UP000758168"/>
    </source>
</evidence>
<keyword evidence="3" id="KW-0732">Signal</keyword>
<keyword evidence="2" id="KW-0472">Membrane</keyword>
<evidence type="ECO:0000313" key="4">
    <source>
        <dbReference type="EMBL" id="MBP2415464.1"/>
    </source>
</evidence>
<feature type="transmembrane region" description="Helical" evidence="2">
    <location>
        <begin position="171"/>
        <end position="194"/>
    </location>
</feature>
<evidence type="ECO:0008006" key="6">
    <source>
        <dbReference type="Google" id="ProtNLM"/>
    </source>
</evidence>
<keyword evidence="2" id="KW-0812">Transmembrane</keyword>
<dbReference type="Gene3D" id="2.40.50.120">
    <property type="match status" value="1"/>
</dbReference>
<feature type="region of interest" description="Disordered" evidence="1">
    <location>
        <begin position="137"/>
        <end position="163"/>
    </location>
</feature>
<keyword evidence="2" id="KW-1133">Transmembrane helix</keyword>
<dbReference type="Proteomes" id="UP000758168">
    <property type="component" value="Unassembled WGS sequence"/>
</dbReference>
<keyword evidence="5" id="KW-1185">Reference proteome</keyword>
<dbReference type="InterPro" id="IPR008993">
    <property type="entry name" value="TIMP-like_OB-fold"/>
</dbReference>
<accession>A0ABS4Z339</accession>
<dbReference type="SUPFAM" id="SSF50242">
    <property type="entry name" value="TIMP-like"/>
    <property type="match status" value="1"/>
</dbReference>
<gene>
    <name evidence="4" type="ORF">JOF54_000386</name>
</gene>
<evidence type="ECO:0000256" key="1">
    <source>
        <dbReference type="SAM" id="MobiDB-lite"/>
    </source>
</evidence>
<proteinExistence type="predicted"/>
<reference evidence="4 5" key="1">
    <citation type="submission" date="2021-03" db="EMBL/GenBank/DDBJ databases">
        <title>Sequencing the genomes of 1000 actinobacteria strains.</title>
        <authorList>
            <person name="Klenk H.-P."/>
        </authorList>
    </citation>
    <scope>NUCLEOTIDE SEQUENCE [LARGE SCALE GENOMIC DNA]</scope>
    <source>
        <strain evidence="4 5">DSM 12936</strain>
    </source>
</reference>
<evidence type="ECO:0000256" key="3">
    <source>
        <dbReference type="SAM" id="SignalP"/>
    </source>
</evidence>
<dbReference type="RefSeq" id="WP_210052505.1">
    <property type="nucleotide sequence ID" value="NZ_BAAAMH010000036.1"/>
</dbReference>
<feature type="chain" id="PRO_5047368915" description="Tissue inhibitor of metalloproteinase" evidence="3">
    <location>
        <begin position="30"/>
        <end position="201"/>
    </location>
</feature>
<feature type="signal peptide" evidence="3">
    <location>
        <begin position="1"/>
        <end position="29"/>
    </location>
</feature>
<feature type="compositionally biased region" description="Basic and acidic residues" evidence="1">
    <location>
        <begin position="154"/>
        <end position="163"/>
    </location>
</feature>
<sequence length="201" mass="20600">MNRVGARAAGLLAALLLALLGAWVSPAAASACDCAGISPLRALRQADVVFRGVVTATDEVGRGADARTDVRFRVDTVWKGTAFADQVVATPQDPAGCGLEPAPGSTWVVFARSGVEGRGDDAVARLVTTLCSGNLATGTAPPALGPGQIPRPGSSDRAERATRTDRTLSRWLRVAGIAGAGLLVVAGAGLVVLWRPGRPRR</sequence>
<protein>
    <recommendedName>
        <fullName evidence="6">Tissue inhibitor of metalloproteinase</fullName>
    </recommendedName>
</protein>
<name>A0ABS4Z339_9ACTN</name>
<dbReference type="EMBL" id="JAGIOB010000001">
    <property type="protein sequence ID" value="MBP2415464.1"/>
    <property type="molecule type" value="Genomic_DNA"/>
</dbReference>
<comment type="caution">
    <text evidence="4">The sequence shown here is derived from an EMBL/GenBank/DDBJ whole genome shotgun (WGS) entry which is preliminary data.</text>
</comment>
<organism evidence="4 5">
    <name type="scientific">Microlunatus capsulatus</name>
    <dbReference type="NCBI Taxonomy" id="99117"/>
    <lineage>
        <taxon>Bacteria</taxon>
        <taxon>Bacillati</taxon>
        <taxon>Actinomycetota</taxon>
        <taxon>Actinomycetes</taxon>
        <taxon>Propionibacteriales</taxon>
        <taxon>Propionibacteriaceae</taxon>
        <taxon>Microlunatus</taxon>
    </lineage>
</organism>
<dbReference type="PROSITE" id="PS51257">
    <property type="entry name" value="PROKAR_LIPOPROTEIN"/>
    <property type="match status" value="1"/>
</dbReference>
<evidence type="ECO:0000256" key="2">
    <source>
        <dbReference type="SAM" id="Phobius"/>
    </source>
</evidence>